<comment type="cofactor">
    <cofactor evidence="1">
        <name>FMN</name>
        <dbReference type="ChEBI" id="CHEBI:58210"/>
    </cofactor>
</comment>
<accession>A0A098RZB2</accession>
<dbReference type="OrthoDB" id="1493996at2"/>
<dbReference type="Gene3D" id="2.30.110.10">
    <property type="entry name" value="Electron Transport, Fmn-binding Protein, Chain A"/>
    <property type="match status" value="1"/>
</dbReference>
<name>A0A098RZB2_9BACT</name>
<dbReference type="STRING" id="1524460.IX84_28755"/>
<dbReference type="AlphaFoldDB" id="A0A098RZB2"/>
<protein>
    <recommendedName>
        <fullName evidence="5">Pyridoxamine 5'-phosphate oxidase Alr4036 family FMN-binding domain-containing protein</fullName>
    </recommendedName>
</protein>
<dbReference type="GO" id="GO:0004733">
    <property type="term" value="F:pyridoxamine phosphate oxidase activity"/>
    <property type="evidence" value="ECO:0007669"/>
    <property type="project" value="InterPro"/>
</dbReference>
<reference evidence="6 7" key="1">
    <citation type="journal article" date="2014" name="Int. J. Syst. Evol. Microbiol.">
        <title>Phaeodactylibacter xiamenensis gen. nov., sp. nov., a member of the family Saprospiraceae isolated from the marine alga Phaeodactylum tricornutum.</title>
        <authorList>
            <person name="Chen Z.Jr."/>
            <person name="Lei X."/>
            <person name="Lai Q."/>
            <person name="Li Y."/>
            <person name="Zhang B."/>
            <person name="Zhang J."/>
            <person name="Zhang H."/>
            <person name="Yang L."/>
            <person name="Zheng W."/>
            <person name="Tian Y."/>
            <person name="Yu Z."/>
            <person name="Xu H.Jr."/>
            <person name="Zheng T."/>
        </authorList>
    </citation>
    <scope>NUCLEOTIDE SEQUENCE [LARGE SCALE GENOMIC DNA]</scope>
    <source>
        <strain evidence="6 7">KD52</strain>
    </source>
</reference>
<keyword evidence="4" id="KW-0560">Oxidoreductase</keyword>
<dbReference type="Pfam" id="PF12766">
    <property type="entry name" value="Pyridox_oxase_2"/>
    <property type="match status" value="1"/>
</dbReference>
<evidence type="ECO:0000256" key="4">
    <source>
        <dbReference type="ARBA" id="ARBA00023002"/>
    </source>
</evidence>
<dbReference type="GO" id="GO:0008615">
    <property type="term" value="P:pyridoxine biosynthetic process"/>
    <property type="evidence" value="ECO:0007669"/>
    <property type="project" value="InterPro"/>
</dbReference>
<evidence type="ECO:0000313" key="6">
    <source>
        <dbReference type="EMBL" id="KGE85474.1"/>
    </source>
</evidence>
<proteinExistence type="predicted"/>
<comment type="caution">
    <text evidence="6">The sequence shown here is derived from an EMBL/GenBank/DDBJ whole genome shotgun (WGS) entry which is preliminary data.</text>
</comment>
<dbReference type="EMBL" id="JPOS01000090">
    <property type="protein sequence ID" value="KGE85474.1"/>
    <property type="molecule type" value="Genomic_DNA"/>
</dbReference>
<dbReference type="RefSeq" id="WP_044228787.1">
    <property type="nucleotide sequence ID" value="NZ_JBKAGJ010000035.1"/>
</dbReference>
<dbReference type="Proteomes" id="UP000029736">
    <property type="component" value="Unassembled WGS sequence"/>
</dbReference>
<sequence length="199" mass="23220">MERFDNPDKFLHDAWHLLIKAAIKRKGDYQKPSVATIDTDGFARQRVIVLREVDLQNRQLTFFTDARSPKVGDLRNHPYLSCLFWDERKKVQIRMNGKTILEQGSESCRQYWDRLPVQGRSSYAALSAPGTPQKTDNVPLPDHWHDEMDLQETAYAFEHFMVIRSQVYRADLLHLHHEGHQRAKFSYQDGAWAGSWVAP</sequence>
<keyword evidence="7" id="KW-1185">Reference proteome</keyword>
<dbReference type="InterPro" id="IPR012349">
    <property type="entry name" value="Split_barrel_FMN-bd"/>
</dbReference>
<evidence type="ECO:0000256" key="1">
    <source>
        <dbReference type="ARBA" id="ARBA00001917"/>
    </source>
</evidence>
<dbReference type="SUPFAM" id="SSF50475">
    <property type="entry name" value="FMN-binding split barrel"/>
    <property type="match status" value="1"/>
</dbReference>
<gene>
    <name evidence="6" type="ORF">IX84_28755</name>
</gene>
<keyword evidence="2" id="KW-0285">Flavoprotein</keyword>
<evidence type="ECO:0000256" key="2">
    <source>
        <dbReference type="ARBA" id="ARBA00022630"/>
    </source>
</evidence>
<evidence type="ECO:0000256" key="3">
    <source>
        <dbReference type="ARBA" id="ARBA00022643"/>
    </source>
</evidence>
<dbReference type="InterPro" id="IPR024624">
    <property type="entry name" value="Pyridox_Oxase_Alr4036_FMN-bd"/>
</dbReference>
<dbReference type="InterPro" id="IPR000659">
    <property type="entry name" value="Pyridox_Oxase"/>
</dbReference>
<dbReference type="PANTHER" id="PTHR10851:SF3">
    <property type="entry name" value="PYRIDOXINE_PYRIDOXAMINE 5'-PHOSPHATE OXIDASE 2"/>
    <property type="match status" value="1"/>
</dbReference>
<organism evidence="6 7">
    <name type="scientific">Phaeodactylibacter xiamenensis</name>
    <dbReference type="NCBI Taxonomy" id="1524460"/>
    <lineage>
        <taxon>Bacteria</taxon>
        <taxon>Pseudomonadati</taxon>
        <taxon>Bacteroidota</taxon>
        <taxon>Saprospiria</taxon>
        <taxon>Saprospirales</taxon>
        <taxon>Haliscomenobacteraceae</taxon>
        <taxon>Phaeodactylibacter</taxon>
    </lineage>
</organism>
<evidence type="ECO:0000259" key="5">
    <source>
        <dbReference type="Pfam" id="PF12766"/>
    </source>
</evidence>
<evidence type="ECO:0000313" key="7">
    <source>
        <dbReference type="Proteomes" id="UP000029736"/>
    </source>
</evidence>
<keyword evidence="3" id="KW-0288">FMN</keyword>
<dbReference type="GO" id="GO:0010181">
    <property type="term" value="F:FMN binding"/>
    <property type="evidence" value="ECO:0007669"/>
    <property type="project" value="InterPro"/>
</dbReference>
<feature type="domain" description="Pyridoxamine 5'-phosphate oxidase Alr4036 family FMN-binding" evidence="5">
    <location>
        <begin position="14"/>
        <end position="100"/>
    </location>
</feature>
<dbReference type="PANTHER" id="PTHR10851">
    <property type="entry name" value="PYRIDOXINE-5-PHOSPHATE OXIDASE"/>
    <property type="match status" value="1"/>
</dbReference>